<name>F8JQ76_STREN</name>
<evidence type="ECO:0000313" key="6">
    <source>
        <dbReference type="Proteomes" id="UP000007842"/>
    </source>
</evidence>
<dbReference type="AlphaFoldDB" id="F8JQ76"/>
<organism evidence="5 6">
    <name type="scientific">Streptantibioticus cattleyicolor (strain ATCC 35852 / DSM 46488 / JCM 4925 / NBRC 14057 / NRRL 8057)</name>
    <name type="common">Streptomyces cattleya</name>
    <dbReference type="NCBI Taxonomy" id="1003195"/>
    <lineage>
        <taxon>Bacteria</taxon>
        <taxon>Bacillati</taxon>
        <taxon>Actinomycetota</taxon>
        <taxon>Actinomycetes</taxon>
        <taxon>Kitasatosporales</taxon>
        <taxon>Streptomycetaceae</taxon>
        <taxon>Streptantibioticus</taxon>
    </lineage>
</organism>
<feature type="domain" description="Cell envelope-related transcriptional attenuator" evidence="4">
    <location>
        <begin position="112"/>
        <end position="267"/>
    </location>
</feature>
<feature type="transmembrane region" description="Helical" evidence="3">
    <location>
        <begin position="38"/>
        <end position="59"/>
    </location>
</feature>
<dbReference type="InterPro" id="IPR004474">
    <property type="entry name" value="LytR_CpsA_psr"/>
</dbReference>
<dbReference type="STRING" id="1003195.SCATT_41680"/>
<evidence type="ECO:0000259" key="4">
    <source>
        <dbReference type="Pfam" id="PF03816"/>
    </source>
</evidence>
<evidence type="ECO:0000256" key="3">
    <source>
        <dbReference type="SAM" id="Phobius"/>
    </source>
</evidence>
<dbReference type="RefSeq" id="WP_014144893.1">
    <property type="nucleotide sequence ID" value="NC_016111.1"/>
</dbReference>
<dbReference type="NCBIfam" id="TIGR00350">
    <property type="entry name" value="lytR_cpsA_psr"/>
    <property type="match status" value="1"/>
</dbReference>
<proteinExistence type="inferred from homology"/>
<sequence>MADDTRLTQGREERPERGAAGRGRGSHRRRRRRTGRRIAAWALAAVVVVGGSGVGYAYFRLNGNITGVDIDAQLGADRPADTDNGSQDILVLGSDSRAGRDSSYGRDDGGARSDTAMVVHVYPGHRKATVVSIPRDTLVDRPACRRPDGTTAPAATREMFNDAYSVGGPACAVKTVESMTGIRMDHYLEVDFAGFTRLIDALGGVPVTTTRAIHDPDSHLDLAPGRHTLDGTQALGLVRTRHGVGDGSDLGRIQLQQAFVKALIARTHDTGLLTDPARLYKVADTATKSLTTDSALASLTSLTGFARGLEHINSGDLDMVTMPVGYDPAAPERVVPLARQNQLLWAALKADKPVPAQVTQGPGTATGQAAGVVRH</sequence>
<gene>
    <name evidence="5" type="ordered locus">SCATT_41680</name>
</gene>
<dbReference type="Pfam" id="PF03816">
    <property type="entry name" value="LytR_cpsA_psr"/>
    <property type="match status" value="1"/>
</dbReference>
<comment type="similarity">
    <text evidence="1">Belongs to the LytR/CpsA/Psr (LCP) family.</text>
</comment>
<dbReference type="PANTHER" id="PTHR33392:SF6">
    <property type="entry name" value="POLYISOPRENYL-TEICHOIC ACID--PEPTIDOGLYCAN TEICHOIC ACID TRANSFERASE TAGU"/>
    <property type="match status" value="1"/>
</dbReference>
<evidence type="ECO:0000256" key="1">
    <source>
        <dbReference type="ARBA" id="ARBA00006068"/>
    </source>
</evidence>
<evidence type="ECO:0000256" key="2">
    <source>
        <dbReference type="SAM" id="MobiDB-lite"/>
    </source>
</evidence>
<feature type="compositionally biased region" description="Basic and acidic residues" evidence="2">
    <location>
        <begin position="97"/>
        <end position="111"/>
    </location>
</feature>
<dbReference type="EMBL" id="CP003219">
    <property type="protein sequence ID" value="AEW96539.1"/>
    <property type="molecule type" value="Genomic_DNA"/>
</dbReference>
<dbReference type="HOGENOM" id="CLU_016455_0_0_11"/>
<accession>G8X0E5</accession>
<dbReference type="KEGG" id="scy:SCATT_41680"/>
<dbReference type="PATRIC" id="fig|1003195.11.peg.5624"/>
<dbReference type="Gene3D" id="3.40.630.190">
    <property type="entry name" value="LCP protein"/>
    <property type="match status" value="1"/>
</dbReference>
<feature type="region of interest" description="Disordered" evidence="2">
    <location>
        <begin position="1"/>
        <end position="33"/>
    </location>
</feature>
<feature type="compositionally biased region" description="Basic and acidic residues" evidence="2">
    <location>
        <begin position="1"/>
        <end position="19"/>
    </location>
</feature>
<feature type="region of interest" description="Disordered" evidence="2">
    <location>
        <begin position="78"/>
        <end position="111"/>
    </location>
</feature>
<reference evidence="6" key="1">
    <citation type="submission" date="2011-12" db="EMBL/GenBank/DDBJ databases">
        <title>Complete genome sequence of Streptomyces cattleya strain DSM 46488.</title>
        <authorList>
            <person name="Ou H.-Y."/>
            <person name="Li P."/>
            <person name="Zhao C."/>
            <person name="O'Hagan D."/>
            <person name="Deng Z."/>
        </authorList>
    </citation>
    <scope>NUCLEOTIDE SEQUENCE [LARGE SCALE GENOMIC DNA]</scope>
    <source>
        <strain evidence="6">ATCC 35852 / DSM 46488 / JCM 4925 / NBRC 14057 / NRRL 8057</strain>
    </source>
</reference>
<evidence type="ECO:0000313" key="5">
    <source>
        <dbReference type="EMBL" id="AEW96539.1"/>
    </source>
</evidence>
<dbReference type="PANTHER" id="PTHR33392">
    <property type="entry name" value="POLYISOPRENYL-TEICHOIC ACID--PEPTIDOGLYCAN TEICHOIC ACID TRANSFERASE TAGU"/>
    <property type="match status" value="1"/>
</dbReference>
<accession>F8JQ76</accession>
<keyword evidence="6" id="KW-1185">Reference proteome</keyword>
<keyword evidence="3" id="KW-0472">Membrane</keyword>
<keyword evidence="3" id="KW-1133">Transmembrane helix</keyword>
<dbReference type="eggNOG" id="COG1316">
    <property type="taxonomic scope" value="Bacteria"/>
</dbReference>
<protein>
    <recommendedName>
        <fullName evidence="4">Cell envelope-related transcriptional attenuator domain-containing protein</fullName>
    </recommendedName>
</protein>
<feature type="region of interest" description="Disordered" evidence="2">
    <location>
        <begin position="356"/>
        <end position="375"/>
    </location>
</feature>
<keyword evidence="3" id="KW-0812">Transmembrane</keyword>
<dbReference type="OrthoDB" id="9782542at2"/>
<dbReference type="Proteomes" id="UP000007842">
    <property type="component" value="Chromosome"/>
</dbReference>
<feature type="compositionally biased region" description="Basic residues" evidence="2">
    <location>
        <begin position="24"/>
        <end position="33"/>
    </location>
</feature>
<dbReference type="KEGG" id="sct:SCAT_4180"/>
<dbReference type="InterPro" id="IPR050922">
    <property type="entry name" value="LytR/CpsA/Psr_CW_biosynth"/>
</dbReference>